<proteinExistence type="predicted"/>
<accession>A0ABP0IIA2</accession>
<dbReference type="Proteomes" id="UP001642484">
    <property type="component" value="Unassembled WGS sequence"/>
</dbReference>
<organism evidence="2 3">
    <name type="scientific">Durusdinium trenchii</name>
    <dbReference type="NCBI Taxonomy" id="1381693"/>
    <lineage>
        <taxon>Eukaryota</taxon>
        <taxon>Sar</taxon>
        <taxon>Alveolata</taxon>
        <taxon>Dinophyceae</taxon>
        <taxon>Suessiales</taxon>
        <taxon>Symbiodiniaceae</taxon>
        <taxon>Durusdinium</taxon>
    </lineage>
</organism>
<dbReference type="Gene3D" id="2.130.10.130">
    <property type="entry name" value="Integrin alpha, N-terminal"/>
    <property type="match status" value="2"/>
</dbReference>
<keyword evidence="3" id="KW-1185">Reference proteome</keyword>
<dbReference type="InterPro" id="IPR013517">
    <property type="entry name" value="FG-GAP"/>
</dbReference>
<sequence>MAWWNEDEYPDLVLAHACQVDIFLGSADGSLHLAYSHYFDGGACSLVPTVWDWDSDGKPELIVGDEQGKLHLCKSMISRRPSRERLQCSKEEFKILGVGSDASPAACDWDKDGVPDLMVYGRSELLVEPHWFRRNESGVALMNPAHPLDGFDLGANAVPTLVDWDLDGDLDLIVGSDDGRVWYFPWHNGSFHSMNGWDGPFVQIDVGSKAAPATVDWDLDGYPDLVVGNGKGSLAFFRGGPGKIYPAGVEENPFYFIQTGLQVAPAFADMDGDDDFDLVFSSGQFDNAGTFYFANHNGELVPEPSPIQHVDLSPLAGYVQVPTCLQLVDFDGDGDLDLLTGSSYDATAWFLEQFEDGTFYHAQGASNPFAAGMIGLSPCPALGDIEFDGVGDLVVGNGQGMLLMFQHQPMQHLGLGTKMEDLGQKSSLQLL</sequence>
<reference evidence="2 3" key="1">
    <citation type="submission" date="2024-02" db="EMBL/GenBank/DDBJ databases">
        <authorList>
            <person name="Chen Y."/>
            <person name="Shah S."/>
            <person name="Dougan E. K."/>
            <person name="Thang M."/>
            <person name="Chan C."/>
        </authorList>
    </citation>
    <scope>NUCLEOTIDE SEQUENCE [LARGE SCALE GENOMIC DNA]</scope>
</reference>
<evidence type="ECO:0000256" key="1">
    <source>
        <dbReference type="ARBA" id="ARBA00022729"/>
    </source>
</evidence>
<dbReference type="Pfam" id="PF13517">
    <property type="entry name" value="FG-GAP_3"/>
    <property type="match status" value="2"/>
</dbReference>
<evidence type="ECO:0000313" key="3">
    <source>
        <dbReference type="Proteomes" id="UP001642484"/>
    </source>
</evidence>
<evidence type="ECO:0008006" key="4">
    <source>
        <dbReference type="Google" id="ProtNLM"/>
    </source>
</evidence>
<evidence type="ECO:0000313" key="2">
    <source>
        <dbReference type="EMBL" id="CAK9002360.1"/>
    </source>
</evidence>
<dbReference type="PANTHER" id="PTHR44103:SF1">
    <property type="entry name" value="PROPROTEIN CONVERTASE P"/>
    <property type="match status" value="1"/>
</dbReference>
<gene>
    <name evidence="2" type="ORF">CCMP2556_LOCUS6815</name>
</gene>
<dbReference type="PANTHER" id="PTHR44103">
    <property type="entry name" value="PROPROTEIN CONVERTASE P"/>
    <property type="match status" value="1"/>
</dbReference>
<keyword evidence="1" id="KW-0732">Signal</keyword>
<dbReference type="SUPFAM" id="SSF69318">
    <property type="entry name" value="Integrin alpha N-terminal domain"/>
    <property type="match status" value="2"/>
</dbReference>
<name>A0ABP0IIA2_9DINO</name>
<comment type="caution">
    <text evidence="2">The sequence shown here is derived from an EMBL/GenBank/DDBJ whole genome shotgun (WGS) entry which is preliminary data.</text>
</comment>
<protein>
    <recommendedName>
        <fullName evidence="4">VCBS repeat-containing protein</fullName>
    </recommendedName>
</protein>
<dbReference type="InterPro" id="IPR028994">
    <property type="entry name" value="Integrin_alpha_N"/>
</dbReference>
<dbReference type="EMBL" id="CAXAMN010003002">
    <property type="protein sequence ID" value="CAK9002360.1"/>
    <property type="molecule type" value="Genomic_DNA"/>
</dbReference>